<name>A0A845BQL2_9NEIS</name>
<evidence type="ECO:0000313" key="3">
    <source>
        <dbReference type="EMBL" id="MXR37690.1"/>
    </source>
</evidence>
<dbReference type="InterPro" id="IPR024478">
    <property type="entry name" value="HlyB_4HB_MCP"/>
</dbReference>
<accession>A0A845BQL2</accession>
<evidence type="ECO:0000259" key="2">
    <source>
        <dbReference type="Pfam" id="PF12729"/>
    </source>
</evidence>
<dbReference type="RefSeq" id="WP_160797430.1">
    <property type="nucleotide sequence ID" value="NZ_WSSB01000011.1"/>
</dbReference>
<dbReference type="Proteomes" id="UP000467214">
    <property type="component" value="Unassembled WGS sequence"/>
</dbReference>
<proteinExistence type="predicted"/>
<keyword evidence="1" id="KW-0472">Membrane</keyword>
<protein>
    <recommendedName>
        <fullName evidence="2">Chemotaxis methyl-accepting receptor HlyB-like 4HB MCP domain-containing protein</fullName>
    </recommendedName>
</protein>
<dbReference type="Pfam" id="PF12729">
    <property type="entry name" value="4HB_MCP_1"/>
    <property type="match status" value="1"/>
</dbReference>
<keyword evidence="1" id="KW-1133">Transmembrane helix</keyword>
<keyword evidence="1" id="KW-0812">Transmembrane</keyword>
<dbReference type="AlphaFoldDB" id="A0A845BQL2"/>
<feature type="domain" description="Chemotaxis methyl-accepting receptor HlyB-like 4HB MCP" evidence="2">
    <location>
        <begin position="4"/>
        <end position="74"/>
    </location>
</feature>
<reference evidence="3 4" key="1">
    <citation type="submission" date="2019-12" db="EMBL/GenBank/DDBJ databases">
        <title>Neisseriaceae gen. nov. sp. Genome sequencing and assembly.</title>
        <authorList>
            <person name="Liu Z."/>
            <person name="Li A."/>
        </authorList>
    </citation>
    <scope>NUCLEOTIDE SEQUENCE [LARGE SCALE GENOMIC DNA]</scope>
    <source>
        <strain evidence="3 4">B2N2-7</strain>
    </source>
</reference>
<feature type="transmembrane region" description="Helical" evidence="1">
    <location>
        <begin position="12"/>
        <end position="32"/>
    </location>
</feature>
<gene>
    <name evidence="3" type="ORF">GQF02_11970</name>
</gene>
<organism evidence="3 4">
    <name type="scientific">Craterilacuibacter sinensis</name>
    <dbReference type="NCBI Taxonomy" id="2686017"/>
    <lineage>
        <taxon>Bacteria</taxon>
        <taxon>Pseudomonadati</taxon>
        <taxon>Pseudomonadota</taxon>
        <taxon>Betaproteobacteria</taxon>
        <taxon>Neisseriales</taxon>
        <taxon>Neisseriaceae</taxon>
        <taxon>Craterilacuibacter</taxon>
    </lineage>
</organism>
<sequence>MKTLSISLRLYLQSLVLLAGILLVAGFGFYAMKQSDTAMDSIYYDRLEPVTDLGQVRFNLGEIHSYSLQLAYASGKRGACRPA</sequence>
<keyword evidence="4" id="KW-1185">Reference proteome</keyword>
<comment type="caution">
    <text evidence="3">The sequence shown here is derived from an EMBL/GenBank/DDBJ whole genome shotgun (WGS) entry which is preliminary data.</text>
</comment>
<evidence type="ECO:0000256" key="1">
    <source>
        <dbReference type="SAM" id="Phobius"/>
    </source>
</evidence>
<dbReference type="EMBL" id="WSSB01000011">
    <property type="protein sequence ID" value="MXR37690.1"/>
    <property type="molecule type" value="Genomic_DNA"/>
</dbReference>
<evidence type="ECO:0000313" key="4">
    <source>
        <dbReference type="Proteomes" id="UP000467214"/>
    </source>
</evidence>